<evidence type="ECO:0000313" key="2">
    <source>
        <dbReference type="Proteomes" id="UP001519287"/>
    </source>
</evidence>
<dbReference type="EMBL" id="JAGGLB010000005">
    <property type="protein sequence ID" value="MBP1990489.1"/>
    <property type="molecule type" value="Genomic_DNA"/>
</dbReference>
<dbReference type="Proteomes" id="UP001519287">
    <property type="component" value="Unassembled WGS sequence"/>
</dbReference>
<protein>
    <submittedName>
        <fullName evidence="1">Uncharacterized protein</fullName>
    </submittedName>
</protein>
<proteinExistence type="predicted"/>
<organism evidence="1 2">
    <name type="scientific">Paenibacillus eucommiae</name>
    <dbReference type="NCBI Taxonomy" id="1355755"/>
    <lineage>
        <taxon>Bacteria</taxon>
        <taxon>Bacillati</taxon>
        <taxon>Bacillota</taxon>
        <taxon>Bacilli</taxon>
        <taxon>Bacillales</taxon>
        <taxon>Paenibacillaceae</taxon>
        <taxon>Paenibacillus</taxon>
    </lineage>
</organism>
<accession>A0ABS4ISD6</accession>
<comment type="caution">
    <text evidence="1">The sequence shown here is derived from an EMBL/GenBank/DDBJ whole genome shotgun (WGS) entry which is preliminary data.</text>
</comment>
<dbReference type="RefSeq" id="WP_209971263.1">
    <property type="nucleotide sequence ID" value="NZ_JAGGLB010000005.1"/>
</dbReference>
<sequence length="169" mass="19361">MDQILHEKFIQLNLPLIYSLDQVDKILRQKYGAVKCQKDLLGNIKADPNINYDDIAACYMIMDETVLSHLFTEVEKASHKELSENQTSLLPEENEVNASLWRKIQQGKLIIIILESKNKENISSFTLQGLNEKLFHELLVLNGIAPQDCVPKNPKYGQYLNSLQQTGYL</sequence>
<evidence type="ECO:0000313" key="1">
    <source>
        <dbReference type="EMBL" id="MBP1990489.1"/>
    </source>
</evidence>
<keyword evidence="2" id="KW-1185">Reference proteome</keyword>
<gene>
    <name evidence="1" type="ORF">J2Z66_002095</name>
</gene>
<reference evidence="1 2" key="1">
    <citation type="submission" date="2021-03" db="EMBL/GenBank/DDBJ databases">
        <title>Genomic Encyclopedia of Type Strains, Phase IV (KMG-IV): sequencing the most valuable type-strain genomes for metagenomic binning, comparative biology and taxonomic classification.</title>
        <authorList>
            <person name="Goeker M."/>
        </authorList>
    </citation>
    <scope>NUCLEOTIDE SEQUENCE [LARGE SCALE GENOMIC DNA]</scope>
    <source>
        <strain evidence="1 2">DSM 26048</strain>
    </source>
</reference>
<name>A0ABS4ISD6_9BACL</name>